<evidence type="ECO:0000313" key="6">
    <source>
        <dbReference type="EMBL" id="GBO10577.1"/>
    </source>
</evidence>
<reference evidence="6 7" key="1">
    <citation type="journal article" date="2019" name="Sci. Rep.">
        <title>Orb-weaving spider Araneus ventricosus genome elucidates the spidroin gene catalogue.</title>
        <authorList>
            <person name="Kono N."/>
            <person name="Nakamura H."/>
            <person name="Ohtoshi R."/>
            <person name="Moran D.A.P."/>
            <person name="Shinohara A."/>
            <person name="Yoshida Y."/>
            <person name="Fujiwara M."/>
            <person name="Mori M."/>
            <person name="Tomita M."/>
            <person name="Arakawa K."/>
        </authorList>
    </citation>
    <scope>NUCLEOTIDE SEQUENCE [LARGE SCALE GENOMIC DNA]</scope>
</reference>
<dbReference type="GO" id="GO:0005615">
    <property type="term" value="C:extracellular space"/>
    <property type="evidence" value="ECO:0007669"/>
    <property type="project" value="TreeGrafter"/>
</dbReference>
<feature type="domain" description="Carboxylesterase type B" evidence="5">
    <location>
        <begin position="69"/>
        <end position="210"/>
    </location>
</feature>
<protein>
    <submittedName>
        <fullName evidence="6">Acetylcholinesterase-1</fullName>
    </submittedName>
</protein>
<evidence type="ECO:0000256" key="1">
    <source>
        <dbReference type="ARBA" id="ARBA00005964"/>
    </source>
</evidence>
<comment type="caution">
    <text evidence="6">The sequence shown here is derived from an EMBL/GenBank/DDBJ whole genome shotgun (WGS) entry which is preliminary data.</text>
</comment>
<comment type="similarity">
    <text evidence="1">Belongs to the type-B carboxylesterase/lipase family.</text>
</comment>
<dbReference type="Gene3D" id="3.40.50.1820">
    <property type="entry name" value="alpha/beta hydrolase"/>
    <property type="match status" value="1"/>
</dbReference>
<sequence>MIECLPLRFVDSHRLTTTAPEIFGFFGEKNSHINQTVVVELFEEIVKNWLQDLQPPVKTPLPNNPLLKDVPGLKPDIRHSILDSLLQTAYNSSLPELYTLLGDLIVVCPDSFYAEKCAENGGDVYSYFFVHRPSPTPWAPWMGVAHFEEVQFVFGKPMLEPHLYLESERTLSREMIEMWSNFVKTGKPDDAWPLYSRENPVFRYLGNKSSSEKCDLGPHKQNCDLFRPVQAL</sequence>
<dbReference type="InterPro" id="IPR002018">
    <property type="entry name" value="CarbesteraseB"/>
</dbReference>
<dbReference type="GO" id="GO:0006581">
    <property type="term" value="P:acetylcholine catabolic process"/>
    <property type="evidence" value="ECO:0007669"/>
    <property type="project" value="TreeGrafter"/>
</dbReference>
<dbReference type="InterPro" id="IPR050654">
    <property type="entry name" value="AChE-related_enzymes"/>
</dbReference>
<evidence type="ECO:0000313" key="7">
    <source>
        <dbReference type="Proteomes" id="UP000499080"/>
    </source>
</evidence>
<keyword evidence="7" id="KW-1185">Reference proteome</keyword>
<dbReference type="PANTHER" id="PTHR43918:SF4">
    <property type="entry name" value="CARBOXYLIC ESTER HYDROLASE"/>
    <property type="match status" value="1"/>
</dbReference>
<evidence type="ECO:0000259" key="5">
    <source>
        <dbReference type="Pfam" id="PF00135"/>
    </source>
</evidence>
<gene>
    <name evidence="6" type="primary">ACES_20</name>
    <name evidence="6" type="ORF">AVEN_224368_1</name>
</gene>
<dbReference type="Pfam" id="PF00135">
    <property type="entry name" value="COesterase"/>
    <property type="match status" value="1"/>
</dbReference>
<evidence type="ECO:0000256" key="3">
    <source>
        <dbReference type="ARBA" id="ARBA00022801"/>
    </source>
</evidence>
<dbReference type="InterPro" id="IPR029058">
    <property type="entry name" value="AB_hydrolase_fold"/>
</dbReference>
<dbReference type="PANTHER" id="PTHR43918">
    <property type="entry name" value="ACETYLCHOLINESTERASE"/>
    <property type="match status" value="1"/>
</dbReference>
<keyword evidence="4" id="KW-0325">Glycoprotein</keyword>
<proteinExistence type="inferred from homology"/>
<evidence type="ECO:0000256" key="4">
    <source>
        <dbReference type="ARBA" id="ARBA00023180"/>
    </source>
</evidence>
<keyword evidence="3" id="KW-0378">Hydrolase</keyword>
<dbReference type="SUPFAM" id="SSF53474">
    <property type="entry name" value="alpha/beta-Hydrolases"/>
    <property type="match status" value="1"/>
</dbReference>
<keyword evidence="2" id="KW-0719">Serine esterase</keyword>
<dbReference type="OrthoDB" id="6430787at2759"/>
<name>A0A4Y2UGA6_ARAVE</name>
<organism evidence="6 7">
    <name type="scientific">Araneus ventricosus</name>
    <name type="common">Orbweaver spider</name>
    <name type="synonym">Epeira ventricosa</name>
    <dbReference type="NCBI Taxonomy" id="182803"/>
    <lineage>
        <taxon>Eukaryota</taxon>
        <taxon>Metazoa</taxon>
        <taxon>Ecdysozoa</taxon>
        <taxon>Arthropoda</taxon>
        <taxon>Chelicerata</taxon>
        <taxon>Arachnida</taxon>
        <taxon>Araneae</taxon>
        <taxon>Araneomorphae</taxon>
        <taxon>Entelegynae</taxon>
        <taxon>Araneoidea</taxon>
        <taxon>Araneidae</taxon>
        <taxon>Araneus</taxon>
    </lineage>
</organism>
<accession>A0A4Y2UGA6</accession>
<dbReference type="GO" id="GO:0019695">
    <property type="term" value="P:choline metabolic process"/>
    <property type="evidence" value="ECO:0007669"/>
    <property type="project" value="TreeGrafter"/>
</dbReference>
<dbReference type="GO" id="GO:0003990">
    <property type="term" value="F:acetylcholinesterase activity"/>
    <property type="evidence" value="ECO:0007669"/>
    <property type="project" value="TreeGrafter"/>
</dbReference>
<dbReference type="GO" id="GO:0005886">
    <property type="term" value="C:plasma membrane"/>
    <property type="evidence" value="ECO:0007669"/>
    <property type="project" value="TreeGrafter"/>
</dbReference>
<dbReference type="Proteomes" id="UP000499080">
    <property type="component" value="Unassembled WGS sequence"/>
</dbReference>
<dbReference type="AlphaFoldDB" id="A0A4Y2UGA6"/>
<evidence type="ECO:0000256" key="2">
    <source>
        <dbReference type="ARBA" id="ARBA00022487"/>
    </source>
</evidence>
<dbReference type="EMBL" id="BGPR01035641">
    <property type="protein sequence ID" value="GBO10577.1"/>
    <property type="molecule type" value="Genomic_DNA"/>
</dbReference>